<dbReference type="Pfam" id="PF01522">
    <property type="entry name" value="Polysacc_deac_1"/>
    <property type="match status" value="1"/>
</dbReference>
<gene>
    <name evidence="2" type="ORF">SAMN05444354_101478</name>
</gene>
<dbReference type="PROSITE" id="PS51677">
    <property type="entry name" value="NODB"/>
    <property type="match status" value="1"/>
</dbReference>
<dbReference type="OrthoDB" id="9763050at2"/>
<name>A0A1H7GP50_STIAU</name>
<reference evidence="3" key="1">
    <citation type="submission" date="2016-10" db="EMBL/GenBank/DDBJ databases">
        <authorList>
            <person name="Varghese N."/>
            <person name="Submissions S."/>
        </authorList>
    </citation>
    <scope>NUCLEOTIDE SEQUENCE [LARGE SCALE GENOMIC DNA]</scope>
    <source>
        <strain evidence="3">DSM 17044</strain>
    </source>
</reference>
<evidence type="ECO:0000259" key="1">
    <source>
        <dbReference type="PROSITE" id="PS51677"/>
    </source>
</evidence>
<dbReference type="InterPro" id="IPR050248">
    <property type="entry name" value="Polysacc_deacetylase_ArnD"/>
</dbReference>
<dbReference type="Gene3D" id="3.20.20.370">
    <property type="entry name" value="Glycoside hydrolase/deacetylase"/>
    <property type="match status" value="1"/>
</dbReference>
<dbReference type="EMBL" id="FOAP01000001">
    <property type="protein sequence ID" value="SEK39861.1"/>
    <property type="molecule type" value="Genomic_DNA"/>
</dbReference>
<evidence type="ECO:0000313" key="3">
    <source>
        <dbReference type="Proteomes" id="UP000182719"/>
    </source>
</evidence>
<dbReference type="GO" id="GO:0005975">
    <property type="term" value="P:carbohydrate metabolic process"/>
    <property type="evidence" value="ECO:0007669"/>
    <property type="project" value="InterPro"/>
</dbReference>
<dbReference type="InterPro" id="IPR002509">
    <property type="entry name" value="NODB_dom"/>
</dbReference>
<proteinExistence type="predicted"/>
<dbReference type="InterPro" id="IPR011330">
    <property type="entry name" value="Glyco_hydro/deAcase_b/a-brl"/>
</dbReference>
<evidence type="ECO:0000313" key="2">
    <source>
        <dbReference type="EMBL" id="SEK39861.1"/>
    </source>
</evidence>
<keyword evidence="3" id="KW-1185">Reference proteome</keyword>
<dbReference type="PANTHER" id="PTHR10587">
    <property type="entry name" value="GLYCOSYL TRANSFERASE-RELATED"/>
    <property type="match status" value="1"/>
</dbReference>
<dbReference type="SUPFAM" id="SSF88713">
    <property type="entry name" value="Glycoside hydrolase/deacetylase"/>
    <property type="match status" value="1"/>
</dbReference>
<dbReference type="AlphaFoldDB" id="A0A1H7GP50"/>
<dbReference type="Proteomes" id="UP000182719">
    <property type="component" value="Unassembled WGS sequence"/>
</dbReference>
<dbReference type="RefSeq" id="WP_075004719.1">
    <property type="nucleotide sequence ID" value="NZ_FOAP01000001.1"/>
</dbReference>
<dbReference type="GO" id="GO:0016810">
    <property type="term" value="F:hydrolase activity, acting on carbon-nitrogen (but not peptide) bonds"/>
    <property type="evidence" value="ECO:0007669"/>
    <property type="project" value="InterPro"/>
</dbReference>
<accession>A0A1H7GP50</accession>
<organism evidence="2 3">
    <name type="scientific">Stigmatella aurantiaca</name>
    <dbReference type="NCBI Taxonomy" id="41"/>
    <lineage>
        <taxon>Bacteria</taxon>
        <taxon>Pseudomonadati</taxon>
        <taxon>Myxococcota</taxon>
        <taxon>Myxococcia</taxon>
        <taxon>Myxococcales</taxon>
        <taxon>Cystobacterineae</taxon>
        <taxon>Archangiaceae</taxon>
        <taxon>Stigmatella</taxon>
    </lineage>
</organism>
<protein>
    <submittedName>
        <fullName evidence="2">Polysaccharide deacetylase</fullName>
    </submittedName>
</protein>
<feature type="domain" description="NodB homology" evidence="1">
    <location>
        <begin position="23"/>
        <end position="223"/>
    </location>
</feature>
<sequence>MASRLASISVDLDSLHHYCRIHGLPETVLDARARKLVYAKAVPRFRELWATVGVSGTFFAIGEDLADADASAALRQAHAAGIEIANHSFSHDYALSRRAPESIHEDLVRGEEAIRAATGTRPVGFRAPGYTLNAALYAATEARGYRYGSSAFPAAPYYAAKATVMGALALAQRPSRSVLDSPAVLLAPCEPYRPDPAQPYRRGTGAVLELPMTVTPGVRFPFIGTFAATLPLPLIRAAYKACMGRAFFNFELHAVDVLDATDGIPEALVRQQRDLQVPAARKLERLATLFRWLKADADPVPLRVAAERLAPGL</sequence>